<keyword evidence="1" id="KW-0560">Oxidoreductase</keyword>
<dbReference type="InterPro" id="IPR052228">
    <property type="entry name" value="Sec_Metab_Biosynth_Oxidored"/>
</dbReference>
<dbReference type="Pfam" id="PF00106">
    <property type="entry name" value="adh_short"/>
    <property type="match status" value="1"/>
</dbReference>
<evidence type="ECO:0000256" key="1">
    <source>
        <dbReference type="ARBA" id="ARBA00023002"/>
    </source>
</evidence>
<comment type="caution">
    <text evidence="2">The sequence shown here is derived from an EMBL/GenBank/DDBJ whole genome shotgun (WGS) entry which is preliminary data.</text>
</comment>
<organism evidence="2 3">
    <name type="scientific">Lojkania enalia</name>
    <dbReference type="NCBI Taxonomy" id="147567"/>
    <lineage>
        <taxon>Eukaryota</taxon>
        <taxon>Fungi</taxon>
        <taxon>Dikarya</taxon>
        <taxon>Ascomycota</taxon>
        <taxon>Pezizomycotina</taxon>
        <taxon>Dothideomycetes</taxon>
        <taxon>Pleosporomycetidae</taxon>
        <taxon>Pleosporales</taxon>
        <taxon>Pleosporales incertae sedis</taxon>
        <taxon>Lojkania</taxon>
    </lineage>
</organism>
<accession>A0A9P4N7X3</accession>
<protein>
    <submittedName>
        <fullName evidence="2">NAD(P)-binding protein</fullName>
    </submittedName>
</protein>
<proteinExistence type="predicted"/>
<dbReference type="InterPro" id="IPR036291">
    <property type="entry name" value="NAD(P)-bd_dom_sf"/>
</dbReference>
<dbReference type="PANTHER" id="PTHR47534">
    <property type="entry name" value="YALI0E05731P"/>
    <property type="match status" value="1"/>
</dbReference>
<name>A0A9P4N7X3_9PLEO</name>
<sequence>MVKYRDILATNSSFFSTHASSNLTAVFVGATNGIGLGTLRAFAKHTSGASPTIYIVGRSRKSLDSLTQTIAKLNPSAKLIPVEAPDLTLVKDAQSAANQIAEQAEKIDFLFMSPGYLALHYDESPEGLDRLLTIRYYARIRFLLTLAPLLRKSENPKVVSVLGAGTEGKLFPEDWQLKNHYSLPNAAGAASSMMALFLEEFAKRPENEGIGIVYTFPGLVGGTGLRFEGLPWWAKVLVDWVMAPVMRLFGYSIDEVGERTLYGATCEKLVAKEKRDDGAAKGSDGAIGSGVYLLHSDSNVIPGNKMLTQLREQGMGEKVWEHTIEVFGRIEGA</sequence>
<dbReference type="AlphaFoldDB" id="A0A9P4N7X3"/>
<dbReference type="InterPro" id="IPR002347">
    <property type="entry name" value="SDR_fam"/>
</dbReference>
<dbReference type="Gene3D" id="3.40.50.720">
    <property type="entry name" value="NAD(P)-binding Rossmann-like Domain"/>
    <property type="match status" value="1"/>
</dbReference>
<dbReference type="PANTHER" id="PTHR47534:SF3">
    <property type="entry name" value="ALCOHOL DEHYDROGENASE-LIKE C-TERMINAL DOMAIN-CONTAINING PROTEIN"/>
    <property type="match status" value="1"/>
</dbReference>
<dbReference type="OrthoDB" id="2898509at2759"/>
<dbReference type="SUPFAM" id="SSF51735">
    <property type="entry name" value="NAD(P)-binding Rossmann-fold domains"/>
    <property type="match status" value="1"/>
</dbReference>
<dbReference type="GO" id="GO:0016491">
    <property type="term" value="F:oxidoreductase activity"/>
    <property type="evidence" value="ECO:0007669"/>
    <property type="project" value="UniProtKB-KW"/>
</dbReference>
<keyword evidence="3" id="KW-1185">Reference proteome</keyword>
<evidence type="ECO:0000313" key="2">
    <source>
        <dbReference type="EMBL" id="KAF2267584.1"/>
    </source>
</evidence>
<gene>
    <name evidence="2" type="ORF">CC78DRAFT_61173</name>
</gene>
<evidence type="ECO:0000313" key="3">
    <source>
        <dbReference type="Proteomes" id="UP000800093"/>
    </source>
</evidence>
<dbReference type="EMBL" id="ML986590">
    <property type="protein sequence ID" value="KAF2267584.1"/>
    <property type="molecule type" value="Genomic_DNA"/>
</dbReference>
<dbReference type="Proteomes" id="UP000800093">
    <property type="component" value="Unassembled WGS sequence"/>
</dbReference>
<reference evidence="3" key="1">
    <citation type="journal article" date="2020" name="Stud. Mycol.">
        <title>101 Dothideomycetes genomes: A test case for predicting lifestyles and emergence of pathogens.</title>
        <authorList>
            <person name="Haridas S."/>
            <person name="Albert R."/>
            <person name="Binder M."/>
            <person name="Bloem J."/>
            <person name="LaButti K."/>
            <person name="Salamov A."/>
            <person name="Andreopoulos B."/>
            <person name="Baker S."/>
            <person name="Barry K."/>
            <person name="Bills G."/>
            <person name="Bluhm B."/>
            <person name="Cannon C."/>
            <person name="Castanera R."/>
            <person name="Culley D."/>
            <person name="Daum C."/>
            <person name="Ezra D."/>
            <person name="Gonzalez J."/>
            <person name="Henrissat B."/>
            <person name="Kuo A."/>
            <person name="Liang C."/>
            <person name="Lipzen A."/>
            <person name="Lutzoni F."/>
            <person name="Magnuson J."/>
            <person name="Mondo S."/>
            <person name="Nolan M."/>
            <person name="Ohm R."/>
            <person name="Pangilinan J."/>
            <person name="Park H.-J."/>
            <person name="Ramirez L."/>
            <person name="Alfaro M."/>
            <person name="Sun H."/>
            <person name="Tritt A."/>
            <person name="Yoshinaga Y."/>
            <person name="Zwiers L.-H."/>
            <person name="Turgeon B."/>
            <person name="Goodwin S."/>
            <person name="Spatafora J."/>
            <person name="Crous P."/>
            <person name="Grigoriev I."/>
        </authorList>
    </citation>
    <scope>NUCLEOTIDE SEQUENCE [LARGE SCALE GENOMIC DNA]</scope>
    <source>
        <strain evidence="3">CBS 304.66</strain>
    </source>
</reference>